<organism evidence="3 4">
    <name type="scientific">Pseudomonas putida</name>
    <name type="common">Arthrobacter siderocapsulatus</name>
    <dbReference type="NCBI Taxonomy" id="303"/>
    <lineage>
        <taxon>Bacteria</taxon>
        <taxon>Pseudomonadati</taxon>
        <taxon>Pseudomonadota</taxon>
        <taxon>Gammaproteobacteria</taxon>
        <taxon>Pseudomonadales</taxon>
        <taxon>Pseudomonadaceae</taxon>
        <taxon>Pseudomonas</taxon>
    </lineage>
</organism>
<evidence type="ECO:0000256" key="2">
    <source>
        <dbReference type="SAM" id="SignalP"/>
    </source>
</evidence>
<dbReference type="Proteomes" id="UP000298551">
    <property type="component" value="Chromosome"/>
</dbReference>
<protein>
    <submittedName>
        <fullName evidence="3">Uncharacterized protein</fullName>
    </submittedName>
</protein>
<evidence type="ECO:0000313" key="4">
    <source>
        <dbReference type="Proteomes" id="UP000298551"/>
    </source>
</evidence>
<gene>
    <name evidence="3" type="ORF">E6B08_07475</name>
</gene>
<evidence type="ECO:0000313" key="3">
    <source>
        <dbReference type="EMBL" id="QCI11258.1"/>
    </source>
</evidence>
<proteinExistence type="predicted"/>
<dbReference type="AlphaFoldDB" id="A0A4D6XA69"/>
<sequence>MKRFNTYCLALWLALLGAGWPQLGSAAEVDVRLRYRGDPAGQFENVTPPAAFCAVWPSHCRSSYGLYVVDLPITYQKKNTNTLTSGDRDRHYLQLPAERTVDVVNESGRRYQLDFSITDVSQRLGFLSGRMRGGDVTGGCSLQYAISNAVRLQYLWQIRQPASPQPCLAVPWNAEVSVTQFGIRYRLIMSRRPIGMPQGIYRGSVDYSIGPGGDFDFGDEVTHLSDTRLTVNFELDVQHDLYLEFPAGSDRAVLEPPGGWKAWLGGRGAPSKLSRDMPLRIWTSGPIRVYKRCEYELGDQCGIRENAGHLVGVDVSLSLPAACSTTAAPSTGWRSRPASPLRCSSSRSTGFGNTPGNCISRWQAAMCRPCWPIRAAATRGWLPWCSRPSYRFGLSLGNFDIRLGSFLQIA</sequence>
<keyword evidence="2" id="KW-0732">Signal</keyword>
<dbReference type="EMBL" id="CP039371">
    <property type="protein sequence ID" value="QCI11258.1"/>
    <property type="molecule type" value="Genomic_DNA"/>
</dbReference>
<feature type="compositionally biased region" description="Polar residues" evidence="1">
    <location>
        <begin position="342"/>
        <end position="351"/>
    </location>
</feature>
<dbReference type="RefSeq" id="WP_136913440.1">
    <property type="nucleotide sequence ID" value="NZ_CP039371.1"/>
</dbReference>
<feature type="signal peptide" evidence="2">
    <location>
        <begin position="1"/>
        <end position="26"/>
    </location>
</feature>
<feature type="chain" id="PRO_5020784749" evidence="2">
    <location>
        <begin position="27"/>
        <end position="410"/>
    </location>
</feature>
<feature type="region of interest" description="Disordered" evidence="1">
    <location>
        <begin position="327"/>
        <end position="351"/>
    </location>
</feature>
<accession>A0A4D6XA69</accession>
<evidence type="ECO:0000256" key="1">
    <source>
        <dbReference type="SAM" id="MobiDB-lite"/>
    </source>
</evidence>
<dbReference type="OrthoDB" id="6764591at2"/>
<reference evidence="4" key="1">
    <citation type="submission" date="2019-04" db="EMBL/GenBank/DDBJ databases">
        <title>Genome sequence of Pseudomonas putida 1290, an auxin catabolizing strain.</title>
        <authorList>
            <person name="Laird T.S."/>
            <person name="Leveau J.H.J."/>
        </authorList>
    </citation>
    <scope>NUCLEOTIDE SEQUENCE [LARGE SCALE GENOMIC DNA]</scope>
    <source>
        <strain evidence="4">1290</strain>
    </source>
</reference>
<name>A0A4D6XA69_PSEPU</name>